<feature type="compositionally biased region" description="Basic residues" evidence="1">
    <location>
        <begin position="72"/>
        <end position="81"/>
    </location>
</feature>
<proteinExistence type="predicted"/>
<gene>
    <name evidence="3" type="ORF">M6B38_109700</name>
</gene>
<feature type="region of interest" description="Disordered" evidence="1">
    <location>
        <begin position="65"/>
        <end position="94"/>
    </location>
</feature>
<protein>
    <submittedName>
        <fullName evidence="3">Uncharacterized protein</fullName>
    </submittedName>
</protein>
<evidence type="ECO:0000313" key="3">
    <source>
        <dbReference type="EMBL" id="KAJ6800424.1"/>
    </source>
</evidence>
<dbReference type="Proteomes" id="UP001140949">
    <property type="component" value="Unassembled WGS sequence"/>
</dbReference>
<reference evidence="3" key="2">
    <citation type="submission" date="2023-04" db="EMBL/GenBank/DDBJ databases">
        <authorList>
            <person name="Bruccoleri R.E."/>
            <person name="Oakeley E.J."/>
            <person name="Faust A.-M."/>
            <person name="Dessus-Babus S."/>
            <person name="Altorfer M."/>
            <person name="Burckhardt D."/>
            <person name="Oertli M."/>
            <person name="Naumann U."/>
            <person name="Petersen F."/>
            <person name="Wong J."/>
        </authorList>
    </citation>
    <scope>NUCLEOTIDE SEQUENCE</scope>
    <source>
        <strain evidence="3">GSM-AAB239-AS_SAM_17_03QT</strain>
        <tissue evidence="3">Leaf</tissue>
    </source>
</reference>
<evidence type="ECO:0000256" key="1">
    <source>
        <dbReference type="SAM" id="MobiDB-lite"/>
    </source>
</evidence>
<evidence type="ECO:0000256" key="2">
    <source>
        <dbReference type="SAM" id="Phobius"/>
    </source>
</evidence>
<reference evidence="3" key="1">
    <citation type="journal article" date="2023" name="GigaByte">
        <title>Genome assembly of the bearded iris, Iris pallida Lam.</title>
        <authorList>
            <person name="Bruccoleri R.E."/>
            <person name="Oakeley E.J."/>
            <person name="Faust A.M.E."/>
            <person name="Altorfer M."/>
            <person name="Dessus-Babus S."/>
            <person name="Burckhardt D."/>
            <person name="Oertli M."/>
            <person name="Naumann U."/>
            <person name="Petersen F."/>
            <person name="Wong J."/>
        </authorList>
    </citation>
    <scope>NUCLEOTIDE SEQUENCE</scope>
    <source>
        <strain evidence="3">GSM-AAB239-AS_SAM_17_03QT</strain>
    </source>
</reference>
<keyword evidence="2" id="KW-0812">Transmembrane</keyword>
<sequence>MIQATRSLIETTNKLIILLLANGVAASLIGYALHSVASDTKEAILADKLHNLLMLFRERSLSSRKVEMPTSHKGRRSRIRGLRSCPYVPKTSPI</sequence>
<feature type="transmembrane region" description="Helical" evidence="2">
    <location>
        <begin position="15"/>
        <end position="33"/>
    </location>
</feature>
<evidence type="ECO:0000313" key="4">
    <source>
        <dbReference type="Proteomes" id="UP001140949"/>
    </source>
</evidence>
<accession>A0AAX6E8S5</accession>
<dbReference type="AlphaFoldDB" id="A0AAX6E8S5"/>
<dbReference type="EMBL" id="JANAVB010038819">
    <property type="protein sequence ID" value="KAJ6800424.1"/>
    <property type="molecule type" value="Genomic_DNA"/>
</dbReference>
<comment type="caution">
    <text evidence="3">The sequence shown here is derived from an EMBL/GenBank/DDBJ whole genome shotgun (WGS) entry which is preliminary data.</text>
</comment>
<keyword evidence="4" id="KW-1185">Reference proteome</keyword>
<organism evidence="3 4">
    <name type="scientific">Iris pallida</name>
    <name type="common">Sweet iris</name>
    <dbReference type="NCBI Taxonomy" id="29817"/>
    <lineage>
        <taxon>Eukaryota</taxon>
        <taxon>Viridiplantae</taxon>
        <taxon>Streptophyta</taxon>
        <taxon>Embryophyta</taxon>
        <taxon>Tracheophyta</taxon>
        <taxon>Spermatophyta</taxon>
        <taxon>Magnoliopsida</taxon>
        <taxon>Liliopsida</taxon>
        <taxon>Asparagales</taxon>
        <taxon>Iridaceae</taxon>
        <taxon>Iridoideae</taxon>
        <taxon>Irideae</taxon>
        <taxon>Iris</taxon>
    </lineage>
</organism>
<name>A0AAX6E8S5_IRIPA</name>
<keyword evidence="2" id="KW-0472">Membrane</keyword>
<keyword evidence="2" id="KW-1133">Transmembrane helix</keyword>